<dbReference type="InterPro" id="IPR029044">
    <property type="entry name" value="Nucleotide-diphossugar_trans"/>
</dbReference>
<dbReference type="Gene3D" id="3.90.550.10">
    <property type="entry name" value="Spore Coat Polysaccharide Biosynthesis Protein SpsA, Chain A"/>
    <property type="match status" value="1"/>
</dbReference>
<dbReference type="PANTHER" id="PTHR43685">
    <property type="entry name" value="GLYCOSYLTRANSFERASE"/>
    <property type="match status" value="1"/>
</dbReference>
<comment type="similarity">
    <text evidence="1">Belongs to the glycosyltransferase 2 family.</text>
</comment>
<dbReference type="RefSeq" id="WP_265985473.1">
    <property type="nucleotide sequence ID" value="NZ_JAPHAV010000006.1"/>
</dbReference>
<keyword evidence="3 5" id="KW-0808">Transferase</keyword>
<gene>
    <name evidence="5" type="ORF">OPR82_13900</name>
</gene>
<dbReference type="EC" id="2.4.-.-" evidence="5"/>
<sequence>MNFSVLMSVYHCEKPDYLERSLESIWTEQQLKPSEIVLVLDGPITDQLQTVISRWKAHIGEALRIIPLRENIGLGGALRAGLNACSCDLVARMDADDIALNTRFQRQIDFLVRNPHIDILGSCAYLINDREEQIGKRSVPVSDAEIRRLVWTCPIIHPSVIYRRKRILEAGSYDAYIAPRQEDYDLWIRAARNGLTFHNLSEPLILYRVSREDKNNWRVGWNRLKIGWSAVTEFDRRAISYLGIIYPLVRSLTPRYLRCYLVKASKFWDPR</sequence>
<keyword evidence="6" id="KW-1185">Reference proteome</keyword>
<name>A0ABT3QQH7_9HYPH</name>
<protein>
    <submittedName>
        <fullName evidence="5">Glycosyltransferase</fullName>
        <ecNumber evidence="5">2.4.-.-</ecNumber>
    </submittedName>
</protein>
<dbReference type="Proteomes" id="UP001301216">
    <property type="component" value="Unassembled WGS sequence"/>
</dbReference>
<proteinExistence type="inferred from homology"/>
<evidence type="ECO:0000256" key="2">
    <source>
        <dbReference type="ARBA" id="ARBA00022676"/>
    </source>
</evidence>
<dbReference type="InterPro" id="IPR001173">
    <property type="entry name" value="Glyco_trans_2-like"/>
</dbReference>
<dbReference type="EMBL" id="JAPHAV010000006">
    <property type="protein sequence ID" value="MCX2697846.1"/>
    <property type="molecule type" value="Genomic_DNA"/>
</dbReference>
<dbReference type="PANTHER" id="PTHR43685:SF5">
    <property type="entry name" value="GLYCOSYLTRANSFERASE EPSE-RELATED"/>
    <property type="match status" value="1"/>
</dbReference>
<evidence type="ECO:0000256" key="3">
    <source>
        <dbReference type="ARBA" id="ARBA00022679"/>
    </source>
</evidence>
<reference evidence="5 6" key="1">
    <citation type="submission" date="2022-11" db="EMBL/GenBank/DDBJ databases">
        <title>Brucella sp. YY2X, whole genome shotgun sequencing project.</title>
        <authorList>
            <person name="Yang Y."/>
        </authorList>
    </citation>
    <scope>NUCLEOTIDE SEQUENCE [LARGE SCALE GENOMIC DNA]</scope>
    <source>
        <strain evidence="5 6">YY2X</strain>
    </source>
</reference>
<evidence type="ECO:0000256" key="1">
    <source>
        <dbReference type="ARBA" id="ARBA00006739"/>
    </source>
</evidence>
<dbReference type="Pfam" id="PF00535">
    <property type="entry name" value="Glycos_transf_2"/>
    <property type="match status" value="1"/>
</dbReference>
<organism evidence="5 6">
    <name type="scientific">Ochrobactrum chromiisoli</name>
    <dbReference type="NCBI Taxonomy" id="2993941"/>
    <lineage>
        <taxon>Bacteria</taxon>
        <taxon>Pseudomonadati</taxon>
        <taxon>Pseudomonadota</taxon>
        <taxon>Alphaproteobacteria</taxon>
        <taxon>Hyphomicrobiales</taxon>
        <taxon>Brucellaceae</taxon>
        <taxon>Brucella/Ochrobactrum group</taxon>
        <taxon>Ochrobactrum</taxon>
    </lineage>
</organism>
<feature type="domain" description="Glycosyltransferase 2-like" evidence="4">
    <location>
        <begin position="4"/>
        <end position="169"/>
    </location>
</feature>
<evidence type="ECO:0000259" key="4">
    <source>
        <dbReference type="Pfam" id="PF00535"/>
    </source>
</evidence>
<keyword evidence="2 5" id="KW-0328">Glycosyltransferase</keyword>
<dbReference type="SUPFAM" id="SSF53448">
    <property type="entry name" value="Nucleotide-diphospho-sugar transferases"/>
    <property type="match status" value="1"/>
</dbReference>
<dbReference type="InterPro" id="IPR050834">
    <property type="entry name" value="Glycosyltransf_2"/>
</dbReference>
<evidence type="ECO:0000313" key="6">
    <source>
        <dbReference type="Proteomes" id="UP001301216"/>
    </source>
</evidence>
<comment type="caution">
    <text evidence="5">The sequence shown here is derived from an EMBL/GenBank/DDBJ whole genome shotgun (WGS) entry which is preliminary data.</text>
</comment>
<accession>A0ABT3QQH7</accession>
<evidence type="ECO:0000313" key="5">
    <source>
        <dbReference type="EMBL" id="MCX2697846.1"/>
    </source>
</evidence>
<dbReference type="GO" id="GO:0016757">
    <property type="term" value="F:glycosyltransferase activity"/>
    <property type="evidence" value="ECO:0007669"/>
    <property type="project" value="UniProtKB-KW"/>
</dbReference>